<dbReference type="RefSeq" id="WP_099518243.1">
    <property type="nucleotide sequence ID" value="NZ_CP016808.1"/>
</dbReference>
<name>A0A1B2DH05_9BACL</name>
<keyword evidence="1" id="KW-0732">Signal</keyword>
<dbReference type="EMBL" id="CP016808">
    <property type="protein sequence ID" value="ANY66971.1"/>
    <property type="molecule type" value="Genomic_DNA"/>
</dbReference>
<gene>
    <name evidence="2" type="ORF">BBD42_11190</name>
</gene>
<protein>
    <submittedName>
        <fullName evidence="2">Uncharacterized protein</fullName>
    </submittedName>
</protein>
<feature type="signal peptide" evidence="1">
    <location>
        <begin position="1"/>
        <end position="30"/>
    </location>
</feature>
<organism evidence="2">
    <name type="scientific">Paenibacillus sp. BIHB 4019</name>
    <dbReference type="NCBI Taxonomy" id="1870819"/>
    <lineage>
        <taxon>Bacteria</taxon>
        <taxon>Bacillati</taxon>
        <taxon>Bacillota</taxon>
        <taxon>Bacilli</taxon>
        <taxon>Bacillales</taxon>
        <taxon>Paenibacillaceae</taxon>
        <taxon>Paenibacillus</taxon>
    </lineage>
</organism>
<evidence type="ECO:0000256" key="1">
    <source>
        <dbReference type="SAM" id="SignalP"/>
    </source>
</evidence>
<feature type="chain" id="PRO_5008535113" evidence="1">
    <location>
        <begin position="31"/>
        <end position="2076"/>
    </location>
</feature>
<reference evidence="2" key="1">
    <citation type="submission" date="2016-08" db="EMBL/GenBank/DDBJ databases">
        <title>Complete Genome Seqeunce of Paenibacillus sp. BIHB 4019 from tea rhizoplane.</title>
        <authorList>
            <person name="Thakur R."/>
            <person name="Swarnkar M.K."/>
            <person name="Gulati A."/>
        </authorList>
    </citation>
    <scope>NUCLEOTIDE SEQUENCE [LARGE SCALE GENOMIC DNA]</scope>
    <source>
        <strain evidence="2">BIHB4019</strain>
    </source>
</reference>
<proteinExistence type="predicted"/>
<accession>A0A1B2DH05</accession>
<sequence>MILRKKEQLAIATVLLSSVLTFGPISSVFAAPVTTSWDTDNVTITNNVGKADTVKVTGLTAGSTVNVYDKATGGKLIGTAKVPAGQTEVTVTIANFDVAGGKVYISVVAESTASEFTVEAEAKTDKADAADVASVNNVGKADTLTVKAAVGTIIKVYDSETAGKVLGTATVAAGKTEAVVSIAQIGVAETKVYVTATETGKQESDRLEVTVAAEAKTAKVAASDVVAVNNAGKADTLTVTAAAGTIVKVYDLETAGKVLGTATVAAGKTEAIVSIAQIGTAETKVYVSATETGKLESDRLEVTVDAEGKTDKLTASDVVAVNNVGKADTLTITAAAGTIVKVYDLETAGKVLGTATVAAGKTEAVVSITQIGAAETKVYVSATETGKQESDRLEVTVAAEAKTAKVAASDVVAVNNAGKADTLTVTAAAGTIVKVYDLETAGKVLGTATVAAGKTEAIVSIAQIGTAETKVYVSATETGKLESDRLEVTVDAEGKTDKLTASDVVAVNNVGKADTLTITAAAGTIVKVYDLETAGKVLGTATVAAGKTEAVVSITQIGAAETKVYVSATETGKQESDRLEVTVAAEAKTAKVAASDVVAVNNAGKADTLTVTAAAGTIVKVYDLETAGKVLGTATVAAGKTEAIVSIAQIGAAETKVYVSATETGKLESDRLEVTVDAEGKTDKLTASDVVAVNNVGKADTLTITAAAGTIVKVYDLETAGKVLATATVAAGKTEAIVSIPQIGTAETKVYVSATEAGKLESDRLEVTVDAEGKTDKLTASDVVTVNNVGKADTLTITAAAGTIVKVYDLETAGKVLGTATVAAGKTEAVVSITQIGAAETKVYVSATETGKQESDRLEVTVAAEAKTAKVVAADVTAVNNAGSADTITVKAAAGTIVKVYDLETAGKVLGTATVAAGKTEAIVSIAQIGAAETKVYVSATETGKLESDRLEVTVDAEGKTDKLTASDVVAVNNVGKADTVTVTAAAGTIVKVYDLETAGKVLATATVAAGKTEAIVSIPQIGTAETKVYVSATATGKQESDRLEVTVDAEGKTDKLTASDVVAVNNVGKADTLTITAAAGTIVKVYDLETAGKVLGTATVAAGKTEAVVSITQIGAAETKVYVSATETGKQESDRLEVTVAAEAKTAKVVAADVTAVNNAGSADTITVKAAAGTIVKVYDLETAGKVLGTATVAAGKTEAIVSIAQIGAAETKVYVSATETGKLESDRLEVTVDAEGKTDKLTASDVVAVNNVGKADTVTVTAAAGTIVKVYDLETAGKVLATATVAAGKTEAIVSIPQIGTAETKVYVSATATGKQESDRLEVTVAAEAKTAKVVAADVTAVNNAGSADTITVKAAAGTIVKVYDLETAGKVLGTATVAAGKTEAIVSIAQIGTAETKVYVSATETGKLESDRLEVTVDAEGKTDKLTASDVVAVNNVGKADTLTITAAAGTVVKVYDLETAGKVLGTATVAAGKTEAVVSITQIGAAETKVYVSATATGKQESDRLEVTVAAEAKTAKVVAADVTAVNNAGSADTITVKAAAGTIVKVYDLETAGKVLGTATVAAGKTEAVVSIAQVGTAETKVYVSATETGKLESDRLEVTVAAEGKTDKLTASEVVAVNNVGKADTLTITAAAGTIVKVYDLETAGKVLGTATVAAGKTEAVVSITQIGAAETKVYVSATATGKQESDRLEVTVAAEAKTAKVLVADVTAVNNAGSADTFTVKAAAGTIVKVYDLETAGKVLGTATVAAGKTEAVVSIAQVGTAETKVYVSATETGKLESERQEITLAAEGKTDKVVTANITVANNVGKADTITVPAAVGAVVKVYDAATAGKLLGSATVATGKTEGIVSISQLGVDATKVYVTVTEAGKQESEREEVAVAAEAVTTAPAESAITIVNNAGKADTITVTDVVAGDIVKIFRTGTTTVIGSATIAAGKTEATISIAQLGVDASSVDVTITSKDKRESAKTTKSYDAEAVTTAPDASKITITNNATGTNDTIAVSGLTGGDVVKVYAAGTTTVIGTYTVINGGSEAVVSIKQLGAASGSVDITVTSVGKRESEKTTKSYDAEA</sequence>
<evidence type="ECO:0000313" key="2">
    <source>
        <dbReference type="EMBL" id="ANY66971.1"/>
    </source>
</evidence>